<keyword evidence="1" id="KW-1133">Transmembrane helix</keyword>
<keyword evidence="1" id="KW-0472">Membrane</keyword>
<feature type="transmembrane region" description="Helical" evidence="1">
    <location>
        <begin position="122"/>
        <end position="140"/>
    </location>
</feature>
<dbReference type="AlphaFoldDB" id="A0A285PY78"/>
<sequence>MKNLEKISKMNLADLDRPEGIIEEESIQDADLCVEKTAQNPEDGERSETIVTENVQEQPEELAKKEMMEPQGRHFRVDANVTEKELKAFLFGHTYRQPLMIIVTILAIVWPLAVLIKKQGSVTMPLICSLFILIWIPFTTNLRAKNAKKLNPIYNEEFHYMFDEWGLHLELGDDAIDVEWKKVTKLIFYKTVAVIYTGKNNAFLIPSAAMGTQREEIMNFIKEMKKR</sequence>
<reference evidence="3" key="1">
    <citation type="submission" date="2017-09" db="EMBL/GenBank/DDBJ databases">
        <authorList>
            <person name="Shetty A S."/>
        </authorList>
    </citation>
    <scope>NUCLEOTIDE SEQUENCE [LARGE SCALE GENOMIC DNA]</scope>
</reference>
<gene>
    <name evidence="2" type="ORF">EHLA_2310</name>
</gene>
<feature type="transmembrane region" description="Helical" evidence="1">
    <location>
        <begin position="99"/>
        <end position="116"/>
    </location>
</feature>
<dbReference type="EMBL" id="LT907978">
    <property type="protein sequence ID" value="SOB72935.1"/>
    <property type="molecule type" value="Genomic_DNA"/>
</dbReference>
<name>A0A285PY78_9FIRM</name>
<evidence type="ECO:0000256" key="1">
    <source>
        <dbReference type="SAM" id="Phobius"/>
    </source>
</evidence>
<dbReference type="Proteomes" id="UP000217549">
    <property type="component" value="Chromosome I"/>
</dbReference>
<accession>A0A285PY78</accession>
<dbReference type="KEGG" id="ehl:EHLA_2310"/>
<evidence type="ECO:0000313" key="2">
    <source>
        <dbReference type="EMBL" id="SOB72935.1"/>
    </source>
</evidence>
<evidence type="ECO:0000313" key="3">
    <source>
        <dbReference type="Proteomes" id="UP000217549"/>
    </source>
</evidence>
<dbReference type="RefSeq" id="WP_096240873.1">
    <property type="nucleotide sequence ID" value="NZ_LT907978.1"/>
</dbReference>
<keyword evidence="1" id="KW-0812">Transmembrane</keyword>
<protein>
    <submittedName>
        <fullName evidence="2">YcxB-like protein</fullName>
    </submittedName>
</protein>
<organism evidence="2 3">
    <name type="scientific">Anaerobutyricum hallii</name>
    <dbReference type="NCBI Taxonomy" id="39488"/>
    <lineage>
        <taxon>Bacteria</taxon>
        <taxon>Bacillati</taxon>
        <taxon>Bacillota</taxon>
        <taxon>Clostridia</taxon>
        <taxon>Lachnospirales</taxon>
        <taxon>Lachnospiraceae</taxon>
        <taxon>Anaerobutyricum</taxon>
    </lineage>
</organism>
<keyword evidence="3" id="KW-1185">Reference proteome</keyword>
<proteinExistence type="predicted"/>